<feature type="region of interest" description="Disordered" evidence="1">
    <location>
        <begin position="228"/>
        <end position="249"/>
    </location>
</feature>
<dbReference type="Proteomes" id="UP000034883">
    <property type="component" value="Chromosome"/>
</dbReference>
<dbReference type="AlphaFoldDB" id="A0A0F6W3Q0"/>
<gene>
    <name evidence="2" type="ORF">DB32_003779</name>
</gene>
<dbReference type="KEGG" id="samy:DB32_003779"/>
<reference evidence="2 3" key="1">
    <citation type="submission" date="2015-03" db="EMBL/GenBank/DDBJ databases">
        <title>Genome assembly of Sandaracinus amylolyticus DSM 53668.</title>
        <authorList>
            <person name="Sharma G."/>
            <person name="Subramanian S."/>
        </authorList>
    </citation>
    <scope>NUCLEOTIDE SEQUENCE [LARGE SCALE GENOMIC DNA]</scope>
    <source>
        <strain evidence="2 3">DSM 53668</strain>
    </source>
</reference>
<evidence type="ECO:0000313" key="2">
    <source>
        <dbReference type="EMBL" id="AKF06630.1"/>
    </source>
</evidence>
<accession>A0A0F6W3Q0</accession>
<sequence>MSSKQVADRDKSARAVVAAITQHRAAVEAAITATLSPYLERGERMPDVGFLLELVGRRVAALAGDLTAADRTHERELADDAAPRTRRDEAAATVRRIVIALRATVEGNYGDAGLQALGLWDPPSSDAHQLRLQGESLVEALLRADVVLPAPESDAIALDRRRLAARLREPLDALGAALADVTREEKEADATQLAKNAAMDAHDHGFPRLAGLLAALARAAGLDDLAARMRPSGRRAGTLAGPEEPPPSS</sequence>
<name>A0A0F6W3Q0_9BACT</name>
<dbReference type="OrthoDB" id="5503443at2"/>
<evidence type="ECO:0000256" key="1">
    <source>
        <dbReference type="SAM" id="MobiDB-lite"/>
    </source>
</evidence>
<keyword evidence="3" id="KW-1185">Reference proteome</keyword>
<evidence type="ECO:0000313" key="3">
    <source>
        <dbReference type="Proteomes" id="UP000034883"/>
    </source>
</evidence>
<proteinExistence type="predicted"/>
<protein>
    <submittedName>
        <fullName evidence="2">Uncharacterized protein</fullName>
    </submittedName>
</protein>
<dbReference type="EMBL" id="CP011125">
    <property type="protein sequence ID" value="AKF06630.1"/>
    <property type="molecule type" value="Genomic_DNA"/>
</dbReference>
<organism evidence="2 3">
    <name type="scientific">Sandaracinus amylolyticus</name>
    <dbReference type="NCBI Taxonomy" id="927083"/>
    <lineage>
        <taxon>Bacteria</taxon>
        <taxon>Pseudomonadati</taxon>
        <taxon>Myxococcota</taxon>
        <taxon>Polyangia</taxon>
        <taxon>Polyangiales</taxon>
        <taxon>Sandaracinaceae</taxon>
        <taxon>Sandaracinus</taxon>
    </lineage>
</organism>
<dbReference type="STRING" id="927083.DB32_003779"/>
<dbReference type="RefSeq" id="WP_053233784.1">
    <property type="nucleotide sequence ID" value="NZ_CP011125.1"/>
</dbReference>